<comment type="caution">
    <text evidence="2">The sequence shown here is derived from an EMBL/GenBank/DDBJ whole genome shotgun (WGS) entry which is preliminary data.</text>
</comment>
<evidence type="ECO:0000313" key="3">
    <source>
        <dbReference type="Proteomes" id="UP001194696"/>
    </source>
</evidence>
<gene>
    <name evidence="2" type="ORF">BGZ96_010824</name>
</gene>
<protein>
    <submittedName>
        <fullName evidence="2">Uncharacterized protein</fullName>
    </submittedName>
</protein>
<evidence type="ECO:0000256" key="1">
    <source>
        <dbReference type="SAM" id="Phobius"/>
    </source>
</evidence>
<feature type="transmembrane region" description="Helical" evidence="1">
    <location>
        <begin position="141"/>
        <end position="161"/>
    </location>
</feature>
<name>A0ABQ7JU76_9FUNG</name>
<accession>A0ABQ7JU76</accession>
<reference evidence="2 3" key="1">
    <citation type="journal article" date="2020" name="Fungal Divers.">
        <title>Resolving the Mortierellaceae phylogeny through synthesis of multi-gene phylogenetics and phylogenomics.</title>
        <authorList>
            <person name="Vandepol N."/>
            <person name="Liber J."/>
            <person name="Desiro A."/>
            <person name="Na H."/>
            <person name="Kennedy M."/>
            <person name="Barry K."/>
            <person name="Grigoriev I.V."/>
            <person name="Miller A.N."/>
            <person name="O'Donnell K."/>
            <person name="Stajich J.E."/>
            <person name="Bonito G."/>
        </authorList>
    </citation>
    <scope>NUCLEOTIDE SEQUENCE [LARGE SCALE GENOMIC DNA]</scope>
    <source>
        <strain evidence="2 3">AD045</strain>
    </source>
</reference>
<keyword evidence="1" id="KW-1133">Transmembrane helix</keyword>
<dbReference type="EMBL" id="JAAAIM010000725">
    <property type="protein sequence ID" value="KAG0284844.1"/>
    <property type="molecule type" value="Genomic_DNA"/>
</dbReference>
<proteinExistence type="predicted"/>
<keyword evidence="3" id="KW-1185">Reference proteome</keyword>
<organism evidence="2 3">
    <name type="scientific">Linnemannia gamsii</name>
    <dbReference type="NCBI Taxonomy" id="64522"/>
    <lineage>
        <taxon>Eukaryota</taxon>
        <taxon>Fungi</taxon>
        <taxon>Fungi incertae sedis</taxon>
        <taxon>Mucoromycota</taxon>
        <taxon>Mortierellomycotina</taxon>
        <taxon>Mortierellomycetes</taxon>
        <taxon>Mortierellales</taxon>
        <taxon>Mortierellaceae</taxon>
        <taxon>Linnemannia</taxon>
    </lineage>
</organism>
<dbReference type="Proteomes" id="UP001194696">
    <property type="component" value="Unassembled WGS sequence"/>
</dbReference>
<keyword evidence="1" id="KW-0472">Membrane</keyword>
<feature type="transmembrane region" description="Helical" evidence="1">
    <location>
        <begin position="7"/>
        <end position="30"/>
    </location>
</feature>
<evidence type="ECO:0000313" key="2">
    <source>
        <dbReference type="EMBL" id="KAG0284844.1"/>
    </source>
</evidence>
<keyword evidence="1" id="KW-0812">Transmembrane</keyword>
<sequence>MAVSLCVVWYVAVILLGVATALLATSSTILDSIMDQQLQELIAQEEDEEGNVVDKMVVGEELRLKDTVAVIVDSNGTQIITNNNKGRATTTSGQRMQYPLVQKLTLVLMILVLFYSQMWFFEWIHSALSSLTASGLAVSTRLGLFGLFSSSIMVTLGARILPATVSTASTLGSRNR</sequence>
<feature type="transmembrane region" description="Helical" evidence="1">
    <location>
        <begin position="104"/>
        <end position="121"/>
    </location>
</feature>